<comment type="catalytic activity">
    <reaction evidence="6">
        <text>a pyrimidine 2'-deoxyribonucleoside 5'-phosphate + H2O = a pyrimidine nucleobase + 2-deoxy-D-ribose 5-phosphate</text>
        <dbReference type="Rhea" id="RHEA:57852"/>
        <dbReference type="ChEBI" id="CHEBI:15377"/>
        <dbReference type="ChEBI" id="CHEBI:26432"/>
        <dbReference type="ChEBI" id="CHEBI:62877"/>
        <dbReference type="ChEBI" id="CHEBI:142209"/>
    </reaction>
</comment>
<dbReference type="GO" id="GO:0070694">
    <property type="term" value="F:5-hydroxymethyl-dUMP N-hydrolase activity"/>
    <property type="evidence" value="ECO:0007669"/>
    <property type="project" value="InterPro"/>
</dbReference>
<dbReference type="GO" id="GO:0009116">
    <property type="term" value="P:nucleoside metabolic process"/>
    <property type="evidence" value="ECO:0007669"/>
    <property type="project" value="UniProtKB-UniRule"/>
</dbReference>
<protein>
    <recommendedName>
        <fullName evidence="6">Putative 2'-deoxynucleoside 5'-phosphate N-hydrolase 1</fullName>
        <ecNumber evidence="6">3.2.2.-</ecNumber>
    </recommendedName>
</protein>
<dbReference type="GO" id="GO:0009117">
    <property type="term" value="P:nucleotide metabolic process"/>
    <property type="evidence" value="ECO:0007669"/>
    <property type="project" value="UniProtKB-KW"/>
</dbReference>
<dbReference type="EMBL" id="LGFU01000022">
    <property type="protein sequence ID" value="KUK46534.1"/>
    <property type="molecule type" value="Genomic_DNA"/>
</dbReference>
<reference evidence="7 8" key="1">
    <citation type="journal article" date="2015" name="MBio">
        <title>Genome-Resolved Metagenomic Analysis Reveals Roles for Candidate Phyla and Other Microbial Community Members in Biogeochemical Transformations in Oil Reservoirs.</title>
        <authorList>
            <person name="Hu P."/>
            <person name="Tom L."/>
            <person name="Singh A."/>
            <person name="Thomas B.C."/>
            <person name="Baker B.J."/>
            <person name="Piceno Y.M."/>
            <person name="Andersen G.L."/>
            <person name="Banfield J.F."/>
        </authorList>
    </citation>
    <scope>NUCLEOTIDE SEQUENCE [LARGE SCALE GENOMIC DNA]</scope>
    <source>
        <strain evidence="7">46_16</strain>
    </source>
</reference>
<dbReference type="InterPro" id="IPR051239">
    <property type="entry name" value="2'-dNMP_N-hydrolase"/>
</dbReference>
<feature type="binding site" description="in other chain" evidence="6">
    <location>
        <position position="83"/>
    </location>
    <ligand>
        <name>substrate</name>
        <note>ligand shared between homodimeric partners</note>
    </ligand>
</feature>
<comment type="caution">
    <text evidence="6">Lacks conserved residue(s) required for the propagation of feature annotation.</text>
</comment>
<dbReference type="EC" id="3.2.2.-" evidence="6"/>
<sequence>MQVYFSCSITGGRAEQQIYQMIVQHMEQQGLSVPTAHLAQVGVVDEESIIEAPTVYRRDVDWVIQSDIIVAEVSTPSHGVGYELAVAEFHDKPIFCCYQLDRKVSKMILGNDYPYLQIYAYREIKDLLDALDAFLADFL</sequence>
<comment type="catalytic activity">
    <reaction evidence="6">
        <text>a purine 2'-deoxyribonucleoside 5'-phosphate + H2O = a purine nucleobase + 2-deoxy-D-ribose 5-phosphate</text>
        <dbReference type="Rhea" id="RHEA:51132"/>
        <dbReference type="ChEBI" id="CHEBI:15377"/>
        <dbReference type="ChEBI" id="CHEBI:26386"/>
        <dbReference type="ChEBI" id="CHEBI:62877"/>
        <dbReference type="ChEBI" id="CHEBI:142198"/>
    </reaction>
</comment>
<dbReference type="GO" id="GO:0009159">
    <property type="term" value="P:deoxyribonucleoside monophosphate catabolic process"/>
    <property type="evidence" value="ECO:0007669"/>
    <property type="project" value="InterPro"/>
</dbReference>
<gene>
    <name evidence="7" type="ORF">XD73_0604</name>
</gene>
<evidence type="ECO:0000256" key="5">
    <source>
        <dbReference type="ARBA" id="ARBA00047460"/>
    </source>
</evidence>
<dbReference type="Pfam" id="PF05014">
    <property type="entry name" value="Nuc_deoxyrib_tr"/>
    <property type="match status" value="1"/>
</dbReference>
<organism evidence="7 8">
    <name type="scientific">Anaerolinea thermophila</name>
    <dbReference type="NCBI Taxonomy" id="167964"/>
    <lineage>
        <taxon>Bacteria</taxon>
        <taxon>Bacillati</taxon>
        <taxon>Chloroflexota</taxon>
        <taxon>Anaerolineae</taxon>
        <taxon>Anaerolineales</taxon>
        <taxon>Anaerolineaceae</taxon>
        <taxon>Anaerolinea</taxon>
    </lineage>
</organism>
<name>A0A101FY07_9CHLR</name>
<dbReference type="PANTHER" id="PTHR15364:SF0">
    <property type="entry name" value="2'-DEOXYNUCLEOSIDE 5'-PHOSPHATE N-HYDROLASE 1"/>
    <property type="match status" value="1"/>
</dbReference>
<comment type="subunit">
    <text evidence="1 6">Monomer and homodimer.</text>
</comment>
<keyword evidence="2 6" id="KW-0378">Hydrolase</keyword>
<dbReference type="Proteomes" id="UP000064249">
    <property type="component" value="Unassembled WGS sequence"/>
</dbReference>
<evidence type="ECO:0000256" key="1">
    <source>
        <dbReference type="ARBA" id="ARBA00011407"/>
    </source>
</evidence>
<dbReference type="AlphaFoldDB" id="A0A101FY07"/>
<evidence type="ECO:0000313" key="8">
    <source>
        <dbReference type="Proteomes" id="UP000064249"/>
    </source>
</evidence>
<keyword evidence="3 6" id="KW-0546">Nucleotide metabolism</keyword>
<dbReference type="InterPro" id="IPR028607">
    <property type="entry name" value="DNPH1"/>
</dbReference>
<evidence type="ECO:0000313" key="7">
    <source>
        <dbReference type="EMBL" id="KUK46534.1"/>
    </source>
</evidence>
<dbReference type="SUPFAM" id="SSF52309">
    <property type="entry name" value="N-(deoxy)ribosyltransferase-like"/>
    <property type="match status" value="1"/>
</dbReference>
<dbReference type="HAMAP" id="MF_03036">
    <property type="entry name" value="Nuc_phosphate_hydrolase"/>
    <property type="match status" value="1"/>
</dbReference>
<dbReference type="PANTHER" id="PTHR15364">
    <property type="entry name" value="2'-DEOXYNUCLEOSIDE 5'-PHOSPHATE N-HYDROLASE 1"/>
    <property type="match status" value="1"/>
</dbReference>
<comment type="similarity">
    <text evidence="6">Belongs to the 2'-deoxynucleoside 5'-phosphate N-hydrolase 1 family.</text>
</comment>
<evidence type="ECO:0000256" key="4">
    <source>
        <dbReference type="ARBA" id="ARBA00023295"/>
    </source>
</evidence>
<keyword evidence="4 6" id="KW-0326">Glycosidase</keyword>
<comment type="caution">
    <text evidence="7">The sequence shown here is derived from an EMBL/GenBank/DDBJ whole genome shotgun (WGS) entry which is preliminary data.</text>
</comment>
<dbReference type="GO" id="GO:0016740">
    <property type="term" value="F:transferase activity"/>
    <property type="evidence" value="ECO:0007669"/>
    <property type="project" value="UniProtKB-KW"/>
</dbReference>
<evidence type="ECO:0000256" key="2">
    <source>
        <dbReference type="ARBA" id="ARBA00022801"/>
    </source>
</evidence>
<proteinExistence type="inferred from homology"/>
<dbReference type="Gene3D" id="3.40.50.450">
    <property type="match status" value="1"/>
</dbReference>
<accession>A0A101FY07</accession>
<comment type="function">
    <text evidence="6">Catalyzes the cleavage of the N-glycosidic bond of deoxyribonucleoside 5'-monophosphates to yield deoxyribose 5-phosphate and a purine or pyrimidine base.</text>
</comment>
<evidence type="ECO:0000256" key="3">
    <source>
        <dbReference type="ARBA" id="ARBA00023080"/>
    </source>
</evidence>
<dbReference type="InterPro" id="IPR007710">
    <property type="entry name" value="Nucleoside_deoxyribTrfase"/>
</dbReference>
<feature type="binding site" description="in other chain" evidence="6">
    <location>
        <position position="19"/>
    </location>
    <ligand>
        <name>substrate</name>
        <note>ligand shared between homodimeric partners</note>
    </ligand>
</feature>
<evidence type="ECO:0000256" key="6">
    <source>
        <dbReference type="HAMAP-Rule" id="MF_03036"/>
    </source>
</evidence>
<keyword evidence="7" id="KW-0808">Transferase</keyword>
<comment type="catalytic activity">
    <reaction evidence="5">
        <text>5-hydroxymethyl-dUMP + H2O = 5-hydroxymethyluracil + 2-deoxy-D-ribose 5-phosphate</text>
        <dbReference type="Rhea" id="RHEA:77099"/>
        <dbReference type="ChEBI" id="CHEBI:15377"/>
        <dbReference type="ChEBI" id="CHEBI:16964"/>
        <dbReference type="ChEBI" id="CHEBI:62877"/>
        <dbReference type="ChEBI" id="CHEBI:90409"/>
    </reaction>
    <physiologicalReaction direction="left-to-right" evidence="5">
        <dbReference type="Rhea" id="RHEA:77100"/>
    </physiologicalReaction>
</comment>